<dbReference type="Proteomes" id="UP000248039">
    <property type="component" value="Unassembled WGS sequence"/>
</dbReference>
<comment type="caution">
    <text evidence="3">The sequence shown here is derived from an EMBL/GenBank/DDBJ whole genome shotgun (WGS) entry which is preliminary data.</text>
</comment>
<dbReference type="CDD" id="cd00413">
    <property type="entry name" value="Glyco_hydrolase_16"/>
    <property type="match status" value="1"/>
</dbReference>
<dbReference type="InterPro" id="IPR028994">
    <property type="entry name" value="Integrin_alpha_N"/>
</dbReference>
<dbReference type="PANTHER" id="PTHR46580">
    <property type="entry name" value="SENSOR KINASE-RELATED"/>
    <property type="match status" value="1"/>
</dbReference>
<name>A0A2V4NR38_9ACTN</name>
<dbReference type="Gene3D" id="2.60.120.200">
    <property type="match status" value="1"/>
</dbReference>
<dbReference type="InterPro" id="IPR013320">
    <property type="entry name" value="ConA-like_dom_sf"/>
</dbReference>
<dbReference type="AlphaFoldDB" id="A0A2V4NR38"/>
<dbReference type="EMBL" id="PYBW01000048">
    <property type="protein sequence ID" value="PYC78684.1"/>
    <property type="molecule type" value="Genomic_DNA"/>
</dbReference>
<keyword evidence="1" id="KW-0732">Signal</keyword>
<proteinExistence type="predicted"/>
<keyword evidence="4" id="KW-1185">Reference proteome</keyword>
<dbReference type="InterPro" id="IPR013517">
    <property type="entry name" value="FG-GAP"/>
</dbReference>
<evidence type="ECO:0000256" key="1">
    <source>
        <dbReference type="ARBA" id="ARBA00022729"/>
    </source>
</evidence>
<dbReference type="Pfam" id="PF13517">
    <property type="entry name" value="FG-GAP_3"/>
    <property type="match status" value="2"/>
</dbReference>
<dbReference type="OrthoDB" id="3404894at2"/>
<dbReference type="Gene3D" id="2.40.128.340">
    <property type="match status" value="4"/>
</dbReference>
<sequence>MRNQPRPIPFFRFLLIFPGDPMDHAPPCARTGRTGRGGRSRLALLATALLACAATALGPTGATAAPLAPATLNVGSPSVATAPVGTLFDDFHYNTDTSDPAFAAHGWTPRDGQLGSGPGPQDPVTKAVLADWSKDNVTFPFDPSVGGPVMQLRATNDGRTAHQAQVSTTQRKFTTGTYAARVYFNDQPTSGDPGARPVEAFYTIAPENPLRRDLYSELDNEYLPAGGWSGASTNPSLWTTSWYHVAEPAAKIAEDKANFNNHDAVNHLQGWHTLEMTVATASGGAEAATFYLDGAPYFPADPSYAPREPMTIDFNTWFTALAPGHPSTWDEKVSWVYYTNTGALPPTQLDGQVSSFHTAGTHFVDTVRAPKTAHDYDGNGLGDISMVYDYGPSAPNTCARSGTRHTTFFDLAGQPDPRTQLSPATQWDGPCQPAGQRFTTSGDFNGDGRADLAALYDYGPTATCPQGSHVAVLEWQGTADGSLHPLAQPAWESPCFGSGTAYFSAGDFNGDGKSDLALLYDYGGGDLKLLTLTADGNGDGGFGGLVPQWEGKTMGTSTKFMVTGDYNGDGKSDVALYTDCGDGNGPNCLQDARRAVWTFSADPVGSGALAGPVQAWHSPGFGSGTKAVSSGDIDGDGRSDLVLLFDDGTPTLQLITLTAHANGDGAFGGLVERWHGTALGVVPSFMSVGDYNGDGKADIALFTDYGATGSSCGPGGHQSVYALTADPYGTGGLQDPVRVWDSPCWGQGTRSVN</sequence>
<evidence type="ECO:0000313" key="4">
    <source>
        <dbReference type="Proteomes" id="UP000248039"/>
    </source>
</evidence>
<organism evidence="3 4">
    <name type="scientific">Streptomyces tateyamensis</name>
    <dbReference type="NCBI Taxonomy" id="565073"/>
    <lineage>
        <taxon>Bacteria</taxon>
        <taxon>Bacillati</taxon>
        <taxon>Actinomycetota</taxon>
        <taxon>Actinomycetes</taxon>
        <taxon>Kitasatosporales</taxon>
        <taxon>Streptomycetaceae</taxon>
        <taxon>Streptomyces</taxon>
    </lineage>
</organism>
<dbReference type="PANTHER" id="PTHR46580:SF4">
    <property type="entry name" value="ATP_GTP-BINDING PROTEIN"/>
    <property type="match status" value="1"/>
</dbReference>
<reference evidence="3 4" key="1">
    <citation type="submission" date="2018-03" db="EMBL/GenBank/DDBJ databases">
        <title>Bioinformatic expansion and discovery of thiopeptide antibiotics.</title>
        <authorList>
            <person name="Schwalen C.J."/>
            <person name="Hudson G.A."/>
            <person name="Mitchell D.A."/>
        </authorList>
    </citation>
    <scope>NUCLEOTIDE SEQUENCE [LARGE SCALE GENOMIC DNA]</scope>
    <source>
        <strain evidence="3 4">ATCC 21389</strain>
    </source>
</reference>
<protein>
    <recommendedName>
        <fullName evidence="5">GH16 domain-containing protein</fullName>
    </recommendedName>
</protein>
<evidence type="ECO:0000313" key="3">
    <source>
        <dbReference type="EMBL" id="PYC78684.1"/>
    </source>
</evidence>
<feature type="region of interest" description="Disordered" evidence="2">
    <location>
        <begin position="102"/>
        <end position="123"/>
    </location>
</feature>
<evidence type="ECO:0008006" key="5">
    <source>
        <dbReference type="Google" id="ProtNLM"/>
    </source>
</evidence>
<accession>A0A2V4NR38</accession>
<dbReference type="SUPFAM" id="SSF49899">
    <property type="entry name" value="Concanavalin A-like lectins/glucanases"/>
    <property type="match status" value="1"/>
</dbReference>
<gene>
    <name evidence="3" type="ORF">C7C46_15395</name>
</gene>
<evidence type="ECO:0000256" key="2">
    <source>
        <dbReference type="SAM" id="MobiDB-lite"/>
    </source>
</evidence>
<dbReference type="SUPFAM" id="SSF69318">
    <property type="entry name" value="Integrin alpha N-terminal domain"/>
    <property type="match status" value="1"/>
</dbReference>